<comment type="caution">
    <text evidence="1">The sequence shown here is derived from an EMBL/GenBank/DDBJ whole genome shotgun (WGS) entry which is preliminary data.</text>
</comment>
<dbReference type="Proteomes" id="UP000619743">
    <property type="component" value="Unassembled WGS sequence"/>
</dbReference>
<accession>A0A8J2U2M4</accession>
<dbReference type="AlphaFoldDB" id="A0A8J2U2M4"/>
<reference evidence="2" key="1">
    <citation type="journal article" date="2019" name="Int. J. Syst. Evol. Microbiol.">
        <title>The Global Catalogue of Microorganisms (GCM) 10K type strain sequencing project: providing services to taxonomists for standard genome sequencing and annotation.</title>
        <authorList>
            <consortium name="The Broad Institute Genomics Platform"/>
            <consortium name="The Broad Institute Genome Sequencing Center for Infectious Disease"/>
            <person name="Wu L."/>
            <person name="Ma J."/>
        </authorList>
    </citation>
    <scope>NUCLEOTIDE SEQUENCE [LARGE SCALE GENOMIC DNA]</scope>
    <source>
        <strain evidence="2">CGMCC 1.10130</strain>
    </source>
</reference>
<gene>
    <name evidence="1" type="ORF">GCM10011369_05770</name>
</gene>
<evidence type="ECO:0000313" key="1">
    <source>
        <dbReference type="EMBL" id="GGA66982.1"/>
    </source>
</evidence>
<dbReference type="RefSeq" id="WP_087504468.1">
    <property type="nucleotide sequence ID" value="NZ_BMDX01000002.1"/>
</dbReference>
<dbReference type="EMBL" id="BMDX01000002">
    <property type="protein sequence ID" value="GGA66982.1"/>
    <property type="molecule type" value="Genomic_DNA"/>
</dbReference>
<name>A0A8J2U2M4_9GAMM</name>
<protein>
    <submittedName>
        <fullName evidence="1">Uncharacterized protein</fullName>
    </submittedName>
</protein>
<organism evidence="1 2">
    <name type="scientific">Neiella marina</name>
    <dbReference type="NCBI Taxonomy" id="508461"/>
    <lineage>
        <taxon>Bacteria</taxon>
        <taxon>Pseudomonadati</taxon>
        <taxon>Pseudomonadota</taxon>
        <taxon>Gammaproteobacteria</taxon>
        <taxon>Alteromonadales</taxon>
        <taxon>Echinimonadaceae</taxon>
        <taxon>Neiella</taxon>
    </lineage>
</organism>
<sequence length="155" mass="17525">MRYQLFQDNLPIKFNSKFEDAINDAIDHCGGTEGEPYRPLFMKLLSNDNIYSLSLQGAVYGTLVELHELCFCRAYEDEEQVLLVLSSEGIEDLRLTLERTELAEVNTAKSALIYIDKWLNKEIGKSANVISRADPAPESHVAAIQRKCSVLVERT</sequence>
<proteinExistence type="predicted"/>
<keyword evidence="2" id="KW-1185">Reference proteome</keyword>
<evidence type="ECO:0000313" key="2">
    <source>
        <dbReference type="Proteomes" id="UP000619743"/>
    </source>
</evidence>